<reference evidence="1" key="1">
    <citation type="submission" date="2023-04" db="EMBL/GenBank/DDBJ databases">
        <title>Draft Genome sequencing of Naganishia species isolated from polar environments using Oxford Nanopore Technology.</title>
        <authorList>
            <person name="Leo P."/>
            <person name="Venkateswaran K."/>
        </authorList>
    </citation>
    <scope>NUCLEOTIDE SEQUENCE</scope>
    <source>
        <strain evidence="1">DBVPG 5303</strain>
    </source>
</reference>
<gene>
    <name evidence="1" type="ORF">QFC24_004084</name>
</gene>
<sequence length="379" mass="42863">MLALEPPTVDEGVLQALCLSEDTLRKGSKSFTLAKLGWGREIRCGLVAVYGCTMLTAPRNVCQDNLIDESTSRQESERMLHMMKDFLRLVYTPVVQGEENAVNDFICNRVPTAAIPSFYLFAKLLPDMIPRRAFDDLLQGYEMDLCFSSGHASDEALNGRRRDTRRSIIERSPIKTRVELTRYADHVAGSVATMICHLAWAICDREAGEVPVAEWQQIGEKARMMGCALQFVNVARDIRTDALLRRLYIPLTEFENRQEDLEKLFNNPDALTTNDYARYTKGLLRTANRERQEAAPYIELLPRTARAGTRAMIASYFEIGKEIERRGGGVGAERLRISKWRRIAAVLKGFWGWGTPRAPFGHSSLKEKAQLVLRFLLGA</sequence>
<proteinExistence type="predicted"/>
<accession>A0ACC2XGY6</accession>
<keyword evidence="2" id="KW-1185">Reference proteome</keyword>
<organism evidence="1 2">
    <name type="scientific">Naganishia onofrii</name>
    <dbReference type="NCBI Taxonomy" id="1851511"/>
    <lineage>
        <taxon>Eukaryota</taxon>
        <taxon>Fungi</taxon>
        <taxon>Dikarya</taxon>
        <taxon>Basidiomycota</taxon>
        <taxon>Agaricomycotina</taxon>
        <taxon>Tremellomycetes</taxon>
        <taxon>Filobasidiales</taxon>
        <taxon>Filobasidiaceae</taxon>
        <taxon>Naganishia</taxon>
    </lineage>
</organism>
<dbReference type="EMBL" id="JASBWV010000014">
    <property type="protein sequence ID" value="KAJ9122656.1"/>
    <property type="molecule type" value="Genomic_DNA"/>
</dbReference>
<dbReference type="Proteomes" id="UP001234202">
    <property type="component" value="Unassembled WGS sequence"/>
</dbReference>
<evidence type="ECO:0000313" key="2">
    <source>
        <dbReference type="Proteomes" id="UP001234202"/>
    </source>
</evidence>
<name>A0ACC2XGY6_9TREE</name>
<comment type="caution">
    <text evidence="1">The sequence shown here is derived from an EMBL/GenBank/DDBJ whole genome shotgun (WGS) entry which is preliminary data.</text>
</comment>
<protein>
    <submittedName>
        <fullName evidence="1">Uncharacterized protein</fullName>
    </submittedName>
</protein>
<evidence type="ECO:0000313" key="1">
    <source>
        <dbReference type="EMBL" id="KAJ9122656.1"/>
    </source>
</evidence>